<dbReference type="Proteomes" id="UP001159363">
    <property type="component" value="Chromosome 1"/>
</dbReference>
<evidence type="ECO:0000313" key="3">
    <source>
        <dbReference type="Proteomes" id="UP001159363"/>
    </source>
</evidence>
<dbReference type="EMBL" id="JARBHB010000001">
    <property type="protein sequence ID" value="KAJ8895733.1"/>
    <property type="molecule type" value="Genomic_DNA"/>
</dbReference>
<accession>A0ABQ9IIS6</accession>
<gene>
    <name evidence="2" type="ORF">PR048_001071</name>
</gene>
<evidence type="ECO:0000313" key="2">
    <source>
        <dbReference type="EMBL" id="KAJ8895733.1"/>
    </source>
</evidence>
<feature type="non-terminal residue" evidence="2">
    <location>
        <position position="83"/>
    </location>
</feature>
<feature type="compositionally biased region" description="Basic residues" evidence="1">
    <location>
        <begin position="1"/>
        <end position="18"/>
    </location>
</feature>
<comment type="caution">
    <text evidence="2">The sequence shown here is derived from an EMBL/GenBank/DDBJ whole genome shotgun (WGS) entry which is preliminary data.</text>
</comment>
<reference evidence="2 3" key="1">
    <citation type="submission" date="2023-02" db="EMBL/GenBank/DDBJ databases">
        <title>LHISI_Scaffold_Assembly.</title>
        <authorList>
            <person name="Stuart O.P."/>
            <person name="Cleave R."/>
            <person name="Magrath M.J.L."/>
            <person name="Mikheyev A.S."/>
        </authorList>
    </citation>
    <scope>NUCLEOTIDE SEQUENCE [LARGE SCALE GENOMIC DNA]</scope>
    <source>
        <strain evidence="2">Daus_M_001</strain>
        <tissue evidence="2">Leg muscle</tissue>
    </source>
</reference>
<keyword evidence="3" id="KW-1185">Reference proteome</keyword>
<evidence type="ECO:0000256" key="1">
    <source>
        <dbReference type="SAM" id="MobiDB-lite"/>
    </source>
</evidence>
<proteinExistence type="predicted"/>
<name>A0ABQ9IIS6_9NEOP</name>
<sequence length="83" mass="9338">MRKRRNSFHTKNSNHTHKLPVSVQEIAVSLQEQTLSKVGVKLSKSCFSHGQIYVACSRVSDSTKLLGLAPKRKTKNVVYRDAL</sequence>
<protein>
    <submittedName>
        <fullName evidence="2">Uncharacterized protein</fullName>
    </submittedName>
</protein>
<organism evidence="2 3">
    <name type="scientific">Dryococelus australis</name>
    <dbReference type="NCBI Taxonomy" id="614101"/>
    <lineage>
        <taxon>Eukaryota</taxon>
        <taxon>Metazoa</taxon>
        <taxon>Ecdysozoa</taxon>
        <taxon>Arthropoda</taxon>
        <taxon>Hexapoda</taxon>
        <taxon>Insecta</taxon>
        <taxon>Pterygota</taxon>
        <taxon>Neoptera</taxon>
        <taxon>Polyneoptera</taxon>
        <taxon>Phasmatodea</taxon>
        <taxon>Verophasmatodea</taxon>
        <taxon>Anareolatae</taxon>
        <taxon>Phasmatidae</taxon>
        <taxon>Eurycanthinae</taxon>
        <taxon>Dryococelus</taxon>
    </lineage>
</organism>
<feature type="region of interest" description="Disordered" evidence="1">
    <location>
        <begin position="1"/>
        <end position="20"/>
    </location>
</feature>